<dbReference type="AlphaFoldDB" id="A0AAV4RZI6"/>
<keyword evidence="2" id="KW-1185">Reference proteome</keyword>
<sequence length="81" mass="9058">MCGAHAAAWHAASSVQVQSVRYSEEIGVSEGERCNQINVTSNDGGIEIFVILNRGKKGFGQPRCRKMCVRKFLLKYQMHET</sequence>
<name>A0AAV4RZI6_CAEEX</name>
<proteinExistence type="predicted"/>
<organism evidence="1 2">
    <name type="scientific">Caerostris extrusa</name>
    <name type="common">Bark spider</name>
    <name type="synonym">Caerostris bankana</name>
    <dbReference type="NCBI Taxonomy" id="172846"/>
    <lineage>
        <taxon>Eukaryota</taxon>
        <taxon>Metazoa</taxon>
        <taxon>Ecdysozoa</taxon>
        <taxon>Arthropoda</taxon>
        <taxon>Chelicerata</taxon>
        <taxon>Arachnida</taxon>
        <taxon>Araneae</taxon>
        <taxon>Araneomorphae</taxon>
        <taxon>Entelegynae</taxon>
        <taxon>Araneoidea</taxon>
        <taxon>Araneidae</taxon>
        <taxon>Caerostris</taxon>
    </lineage>
</organism>
<dbReference type="Proteomes" id="UP001054945">
    <property type="component" value="Unassembled WGS sequence"/>
</dbReference>
<evidence type="ECO:0000313" key="2">
    <source>
        <dbReference type="Proteomes" id="UP001054945"/>
    </source>
</evidence>
<gene>
    <name evidence="1" type="ORF">CEXT_98441</name>
</gene>
<protein>
    <submittedName>
        <fullName evidence="1">Uncharacterized protein</fullName>
    </submittedName>
</protein>
<accession>A0AAV4RZI6</accession>
<reference evidence="1 2" key="1">
    <citation type="submission" date="2021-06" db="EMBL/GenBank/DDBJ databases">
        <title>Caerostris extrusa draft genome.</title>
        <authorList>
            <person name="Kono N."/>
            <person name="Arakawa K."/>
        </authorList>
    </citation>
    <scope>NUCLEOTIDE SEQUENCE [LARGE SCALE GENOMIC DNA]</scope>
</reference>
<dbReference type="EMBL" id="BPLR01008843">
    <property type="protein sequence ID" value="GIY27698.1"/>
    <property type="molecule type" value="Genomic_DNA"/>
</dbReference>
<evidence type="ECO:0000313" key="1">
    <source>
        <dbReference type="EMBL" id="GIY27698.1"/>
    </source>
</evidence>
<comment type="caution">
    <text evidence="1">The sequence shown here is derived from an EMBL/GenBank/DDBJ whole genome shotgun (WGS) entry which is preliminary data.</text>
</comment>